<protein>
    <submittedName>
        <fullName evidence="1">Radical SAM protein</fullName>
    </submittedName>
</protein>
<accession>A0ACC6RLR0</accession>
<reference evidence="1" key="1">
    <citation type="submission" date="2024-01" db="EMBL/GenBank/DDBJ databases">
        <title>The diversity of rhizobia nodulating Mimosa spp. in eleven states of Brazil covering several biomes is determined by host plant, location, and edaphic factors.</title>
        <authorList>
            <person name="Rouws L."/>
            <person name="Barauna A."/>
            <person name="Beukes C."/>
            <person name="De Faria S.M."/>
            <person name="Gross E."/>
            <person name="Dos Reis Junior F.B."/>
            <person name="Simon M."/>
            <person name="Maluk M."/>
            <person name="Odee D.W."/>
            <person name="Kenicer G."/>
            <person name="Young J.P.W."/>
            <person name="Reis V.M."/>
            <person name="Zilli J."/>
            <person name="James E.K."/>
        </authorList>
    </citation>
    <scope>NUCLEOTIDE SEQUENCE</scope>
    <source>
        <strain evidence="1">JPY452</strain>
    </source>
</reference>
<dbReference type="EMBL" id="JAYMRU010000013">
    <property type="protein sequence ID" value="MEM5402248.1"/>
    <property type="molecule type" value="Genomic_DNA"/>
</dbReference>
<proteinExistence type="predicted"/>
<organism evidence="1 2">
    <name type="scientific">Paraburkholderia unamae</name>
    <dbReference type="NCBI Taxonomy" id="219649"/>
    <lineage>
        <taxon>Bacteria</taxon>
        <taxon>Pseudomonadati</taxon>
        <taxon>Pseudomonadota</taxon>
        <taxon>Betaproteobacteria</taxon>
        <taxon>Burkholderiales</taxon>
        <taxon>Burkholderiaceae</taxon>
        <taxon>Paraburkholderia</taxon>
    </lineage>
</organism>
<keyword evidence="2" id="KW-1185">Reference proteome</keyword>
<sequence>MTNRCNLKCKHCCVWSGPDGDIGLKIEDVKGLLNDVVRLHGRIRLILGGGEPLMRPRDAIAILHYSMTLGMPSLLLTNAMLINKCLAQQLAGMQDLRIRVSIDGTTGKRHDLIRGAGSFVRTLRGIGVLIDAGYDLRKLEVGCTIYPGWEDEMDKILEFCDGLGITIIKLKALSKLGRATEYWEIPISESDKDTEIYRQALDSGIYGKYKGEWKVEELNDISFGELNVYYDGGVYAYSFMGDADKSNAYLGNFLETPLEELLKQPDVSKSLVGKFLRYASGPGRSLRCLNLVRQ</sequence>
<evidence type="ECO:0000313" key="1">
    <source>
        <dbReference type="EMBL" id="MEM5402248.1"/>
    </source>
</evidence>
<name>A0ACC6RLR0_9BURK</name>
<gene>
    <name evidence="1" type="ORF">VSR83_19440</name>
</gene>
<dbReference type="Proteomes" id="UP001392318">
    <property type="component" value="Unassembled WGS sequence"/>
</dbReference>
<evidence type="ECO:0000313" key="2">
    <source>
        <dbReference type="Proteomes" id="UP001392318"/>
    </source>
</evidence>
<comment type="caution">
    <text evidence="1">The sequence shown here is derived from an EMBL/GenBank/DDBJ whole genome shotgun (WGS) entry which is preliminary data.</text>
</comment>